<dbReference type="AlphaFoldDB" id="A0A4S8KPE2"/>
<accession>A0A4S8KPE2</accession>
<evidence type="ECO:0000313" key="2">
    <source>
        <dbReference type="Proteomes" id="UP000297245"/>
    </source>
</evidence>
<organism evidence="1 2">
    <name type="scientific">Dendrothele bispora (strain CBS 962.96)</name>
    <dbReference type="NCBI Taxonomy" id="1314807"/>
    <lineage>
        <taxon>Eukaryota</taxon>
        <taxon>Fungi</taxon>
        <taxon>Dikarya</taxon>
        <taxon>Basidiomycota</taxon>
        <taxon>Agaricomycotina</taxon>
        <taxon>Agaricomycetes</taxon>
        <taxon>Agaricomycetidae</taxon>
        <taxon>Agaricales</taxon>
        <taxon>Agaricales incertae sedis</taxon>
        <taxon>Dendrothele</taxon>
    </lineage>
</organism>
<name>A0A4S8KPE2_DENBC</name>
<feature type="non-terminal residue" evidence="1">
    <location>
        <position position="1"/>
    </location>
</feature>
<reference evidence="1 2" key="1">
    <citation type="journal article" date="2019" name="Nat. Ecol. Evol.">
        <title>Megaphylogeny resolves global patterns of mushroom evolution.</title>
        <authorList>
            <person name="Varga T."/>
            <person name="Krizsan K."/>
            <person name="Foldi C."/>
            <person name="Dima B."/>
            <person name="Sanchez-Garcia M."/>
            <person name="Sanchez-Ramirez S."/>
            <person name="Szollosi G.J."/>
            <person name="Szarkandi J.G."/>
            <person name="Papp V."/>
            <person name="Albert L."/>
            <person name="Andreopoulos W."/>
            <person name="Angelini C."/>
            <person name="Antonin V."/>
            <person name="Barry K.W."/>
            <person name="Bougher N.L."/>
            <person name="Buchanan P."/>
            <person name="Buyck B."/>
            <person name="Bense V."/>
            <person name="Catcheside P."/>
            <person name="Chovatia M."/>
            <person name="Cooper J."/>
            <person name="Damon W."/>
            <person name="Desjardin D."/>
            <person name="Finy P."/>
            <person name="Geml J."/>
            <person name="Haridas S."/>
            <person name="Hughes K."/>
            <person name="Justo A."/>
            <person name="Karasinski D."/>
            <person name="Kautmanova I."/>
            <person name="Kiss B."/>
            <person name="Kocsube S."/>
            <person name="Kotiranta H."/>
            <person name="LaButti K.M."/>
            <person name="Lechner B.E."/>
            <person name="Liimatainen K."/>
            <person name="Lipzen A."/>
            <person name="Lukacs Z."/>
            <person name="Mihaltcheva S."/>
            <person name="Morgado L.N."/>
            <person name="Niskanen T."/>
            <person name="Noordeloos M.E."/>
            <person name="Ohm R.A."/>
            <person name="Ortiz-Santana B."/>
            <person name="Ovrebo C."/>
            <person name="Racz N."/>
            <person name="Riley R."/>
            <person name="Savchenko A."/>
            <person name="Shiryaev A."/>
            <person name="Soop K."/>
            <person name="Spirin V."/>
            <person name="Szebenyi C."/>
            <person name="Tomsovsky M."/>
            <person name="Tulloss R.E."/>
            <person name="Uehling J."/>
            <person name="Grigoriev I.V."/>
            <person name="Vagvolgyi C."/>
            <person name="Papp T."/>
            <person name="Martin F.M."/>
            <person name="Miettinen O."/>
            <person name="Hibbett D.S."/>
            <person name="Nagy L.G."/>
        </authorList>
    </citation>
    <scope>NUCLEOTIDE SEQUENCE [LARGE SCALE GENOMIC DNA]</scope>
    <source>
        <strain evidence="1 2">CBS 962.96</strain>
    </source>
</reference>
<proteinExistence type="predicted"/>
<dbReference type="Proteomes" id="UP000297245">
    <property type="component" value="Unassembled WGS sequence"/>
</dbReference>
<keyword evidence="2" id="KW-1185">Reference proteome</keyword>
<gene>
    <name evidence="1" type="ORF">K435DRAFT_702327</name>
</gene>
<evidence type="ECO:0000313" key="1">
    <source>
        <dbReference type="EMBL" id="THU77443.1"/>
    </source>
</evidence>
<dbReference type="EMBL" id="ML180433">
    <property type="protein sequence ID" value="THU77443.1"/>
    <property type="molecule type" value="Genomic_DNA"/>
</dbReference>
<dbReference type="OrthoDB" id="3265210at2759"/>
<sequence length="102" mass="12036">TFASIRFSSDDPLTFDEIPWPVLHSPKKLSINDITWRSVEDFFNYVRSSQEQEDYKKIVYASRLQFHTDKWVSRLNTVKDKATRDAIEKGMFCTRPILVYVA</sequence>
<protein>
    <submittedName>
        <fullName evidence="1">Uncharacterized protein</fullName>
    </submittedName>
</protein>